<comment type="catalytic activity">
    <reaction evidence="1">
        <text>2-phosphoglycolate + H2O = glycolate + phosphate</text>
        <dbReference type="Rhea" id="RHEA:14369"/>
        <dbReference type="ChEBI" id="CHEBI:15377"/>
        <dbReference type="ChEBI" id="CHEBI:29805"/>
        <dbReference type="ChEBI" id="CHEBI:43474"/>
        <dbReference type="ChEBI" id="CHEBI:58033"/>
        <dbReference type="EC" id="3.1.3.18"/>
    </reaction>
</comment>
<evidence type="ECO:0000256" key="2">
    <source>
        <dbReference type="ARBA" id="ARBA00004818"/>
    </source>
</evidence>
<comment type="caution">
    <text evidence="5">The sequence shown here is derived from an EMBL/GenBank/DDBJ whole genome shotgun (WGS) entry which is preliminary data.</text>
</comment>
<dbReference type="InterPro" id="IPR023198">
    <property type="entry name" value="PGP-like_dom2"/>
</dbReference>
<dbReference type="Pfam" id="PF00702">
    <property type="entry name" value="Hydrolase"/>
    <property type="match status" value="1"/>
</dbReference>
<dbReference type="Proteomes" id="UP000321580">
    <property type="component" value="Unassembled WGS sequence"/>
</dbReference>
<keyword evidence="6" id="KW-1185">Reference proteome</keyword>
<gene>
    <name evidence="5" type="ORF">FRY97_17650</name>
</gene>
<protein>
    <recommendedName>
        <fullName evidence="4">phosphoglycolate phosphatase</fullName>
        <ecNumber evidence="4">3.1.3.18</ecNumber>
    </recommendedName>
</protein>
<dbReference type="Gene3D" id="3.40.50.1000">
    <property type="entry name" value="HAD superfamily/HAD-like"/>
    <property type="match status" value="1"/>
</dbReference>
<evidence type="ECO:0000313" key="6">
    <source>
        <dbReference type="Proteomes" id="UP000321580"/>
    </source>
</evidence>
<sequence length="231" mass="25588">MNLIIFDVDGTLVHAAGKKDSKAFAQSYEETFGRPFPTIDWSQYDHVTDTVIFDSVIGQHFGRKPGAQETLRFQSCYQDKLRRNRQDAPGHFSAVPGAREAILQLEQRGWTVGVGTGGWKAPALIKLDHVEIKIKDELFSGGDGKANREAILEEVISAAALANGSPPRRVVYIGDALWDVATTRNLQVDFVGVRHRGDTHFLREAGAQAIIQNYTDFGLFLQAIEQARPPL</sequence>
<proteinExistence type="inferred from homology"/>
<evidence type="ECO:0000256" key="3">
    <source>
        <dbReference type="ARBA" id="ARBA00006171"/>
    </source>
</evidence>
<name>A0A5C6RHY7_9BACT</name>
<dbReference type="SFLD" id="SFLDG01129">
    <property type="entry name" value="C1.5:_HAD__Beta-PGM__Phosphata"/>
    <property type="match status" value="1"/>
</dbReference>
<dbReference type="OrthoDB" id="9807630at2"/>
<dbReference type="InterPro" id="IPR050155">
    <property type="entry name" value="HAD-like_hydrolase_sf"/>
</dbReference>
<organism evidence="5 6">
    <name type="scientific">Phaeodactylibacter luteus</name>
    <dbReference type="NCBI Taxonomy" id="1564516"/>
    <lineage>
        <taxon>Bacteria</taxon>
        <taxon>Pseudomonadati</taxon>
        <taxon>Bacteroidota</taxon>
        <taxon>Saprospiria</taxon>
        <taxon>Saprospirales</taxon>
        <taxon>Haliscomenobacteraceae</taxon>
        <taxon>Phaeodactylibacter</taxon>
    </lineage>
</organism>
<dbReference type="PANTHER" id="PTHR43434">
    <property type="entry name" value="PHOSPHOGLYCOLATE PHOSPHATASE"/>
    <property type="match status" value="1"/>
</dbReference>
<keyword evidence="5" id="KW-0378">Hydrolase</keyword>
<dbReference type="InterPro" id="IPR036412">
    <property type="entry name" value="HAD-like_sf"/>
</dbReference>
<comment type="similarity">
    <text evidence="3">Belongs to the HAD-like hydrolase superfamily. CbbY/CbbZ/Gph/YieH family.</text>
</comment>
<dbReference type="Gene3D" id="1.10.150.240">
    <property type="entry name" value="Putative phosphatase, domain 2"/>
    <property type="match status" value="1"/>
</dbReference>
<dbReference type="EC" id="3.1.3.18" evidence="4"/>
<reference evidence="5 6" key="1">
    <citation type="submission" date="2019-08" db="EMBL/GenBank/DDBJ databases">
        <title>Genome of Phaeodactylibacter luteus.</title>
        <authorList>
            <person name="Bowman J.P."/>
        </authorList>
    </citation>
    <scope>NUCLEOTIDE SEQUENCE [LARGE SCALE GENOMIC DNA]</scope>
    <source>
        <strain evidence="5 6">KCTC 42180</strain>
    </source>
</reference>
<comment type="pathway">
    <text evidence="2">Organic acid metabolism; glycolate biosynthesis; glycolate from 2-phosphoglycolate: step 1/1.</text>
</comment>
<dbReference type="SUPFAM" id="SSF56784">
    <property type="entry name" value="HAD-like"/>
    <property type="match status" value="1"/>
</dbReference>
<dbReference type="PANTHER" id="PTHR43434:SF1">
    <property type="entry name" value="PHOSPHOGLYCOLATE PHOSPHATASE"/>
    <property type="match status" value="1"/>
</dbReference>
<evidence type="ECO:0000313" key="5">
    <source>
        <dbReference type="EMBL" id="TXB61723.1"/>
    </source>
</evidence>
<dbReference type="SFLD" id="SFLDS00003">
    <property type="entry name" value="Haloacid_Dehalogenase"/>
    <property type="match status" value="1"/>
</dbReference>
<dbReference type="InterPro" id="IPR023214">
    <property type="entry name" value="HAD_sf"/>
</dbReference>
<dbReference type="GO" id="GO:0008967">
    <property type="term" value="F:phosphoglycolate phosphatase activity"/>
    <property type="evidence" value="ECO:0007669"/>
    <property type="project" value="UniProtKB-EC"/>
</dbReference>
<evidence type="ECO:0000256" key="1">
    <source>
        <dbReference type="ARBA" id="ARBA00000830"/>
    </source>
</evidence>
<evidence type="ECO:0000256" key="4">
    <source>
        <dbReference type="ARBA" id="ARBA00013078"/>
    </source>
</evidence>
<dbReference type="AlphaFoldDB" id="A0A5C6RHY7"/>
<dbReference type="EMBL" id="VOOR01000047">
    <property type="protein sequence ID" value="TXB61723.1"/>
    <property type="molecule type" value="Genomic_DNA"/>
</dbReference>
<dbReference type="RefSeq" id="WP_147168892.1">
    <property type="nucleotide sequence ID" value="NZ_VOOR01000047.1"/>
</dbReference>
<accession>A0A5C6RHY7</accession>
<dbReference type="GO" id="GO:0006281">
    <property type="term" value="P:DNA repair"/>
    <property type="evidence" value="ECO:0007669"/>
    <property type="project" value="TreeGrafter"/>
</dbReference>